<protein>
    <submittedName>
        <fullName evidence="2">Uncharacterized protein</fullName>
    </submittedName>
</protein>
<evidence type="ECO:0000256" key="1">
    <source>
        <dbReference type="SAM" id="MobiDB-lite"/>
    </source>
</evidence>
<feature type="region of interest" description="Disordered" evidence="1">
    <location>
        <begin position="1"/>
        <end position="23"/>
    </location>
</feature>
<proteinExistence type="predicted"/>
<comment type="caution">
    <text evidence="2">The sequence shown here is derived from an EMBL/GenBank/DDBJ whole genome shotgun (WGS) entry which is preliminary data.</text>
</comment>
<keyword evidence="3" id="KW-1185">Reference proteome</keyword>
<name>A0AAD3SEL8_NEPGR</name>
<dbReference type="EMBL" id="BSYO01000009">
    <property type="protein sequence ID" value="GMH09227.1"/>
    <property type="molecule type" value="Genomic_DNA"/>
</dbReference>
<evidence type="ECO:0000313" key="3">
    <source>
        <dbReference type="Proteomes" id="UP001279734"/>
    </source>
</evidence>
<sequence length="102" mass="11101">MPTLAINERATDGVPHANGRSKKATRGEFSAVGFIVLVEVRTTRAVVAELFTGLMTPFDLLFVRSARDSGSLLCRNFSWKSGPVAQNGSVVRFEFGHFVVLS</sequence>
<evidence type="ECO:0000313" key="2">
    <source>
        <dbReference type="EMBL" id="GMH09227.1"/>
    </source>
</evidence>
<gene>
    <name evidence="2" type="ORF">Nepgr_011067</name>
</gene>
<organism evidence="2 3">
    <name type="scientific">Nepenthes gracilis</name>
    <name type="common">Slender pitcher plant</name>
    <dbReference type="NCBI Taxonomy" id="150966"/>
    <lineage>
        <taxon>Eukaryota</taxon>
        <taxon>Viridiplantae</taxon>
        <taxon>Streptophyta</taxon>
        <taxon>Embryophyta</taxon>
        <taxon>Tracheophyta</taxon>
        <taxon>Spermatophyta</taxon>
        <taxon>Magnoliopsida</taxon>
        <taxon>eudicotyledons</taxon>
        <taxon>Gunneridae</taxon>
        <taxon>Pentapetalae</taxon>
        <taxon>Caryophyllales</taxon>
        <taxon>Nepenthaceae</taxon>
        <taxon>Nepenthes</taxon>
    </lineage>
</organism>
<accession>A0AAD3SEL8</accession>
<reference evidence="2" key="1">
    <citation type="submission" date="2023-05" db="EMBL/GenBank/DDBJ databases">
        <title>Nepenthes gracilis genome sequencing.</title>
        <authorList>
            <person name="Fukushima K."/>
        </authorList>
    </citation>
    <scope>NUCLEOTIDE SEQUENCE</scope>
    <source>
        <strain evidence="2">SING2019-196</strain>
    </source>
</reference>
<dbReference type="Proteomes" id="UP001279734">
    <property type="component" value="Unassembled WGS sequence"/>
</dbReference>
<dbReference type="AlphaFoldDB" id="A0AAD3SEL8"/>